<dbReference type="RefSeq" id="XP_001829657.2">
    <property type="nucleotide sequence ID" value="XM_001829605.2"/>
</dbReference>
<organism evidence="1 2">
    <name type="scientific">Coprinopsis cinerea (strain Okayama-7 / 130 / ATCC MYA-4618 / FGSC 9003)</name>
    <name type="common">Inky cap fungus</name>
    <name type="synonym">Hormographiella aspergillata</name>
    <dbReference type="NCBI Taxonomy" id="240176"/>
    <lineage>
        <taxon>Eukaryota</taxon>
        <taxon>Fungi</taxon>
        <taxon>Dikarya</taxon>
        <taxon>Basidiomycota</taxon>
        <taxon>Agaricomycotina</taxon>
        <taxon>Agaricomycetes</taxon>
        <taxon>Agaricomycetidae</taxon>
        <taxon>Agaricales</taxon>
        <taxon>Agaricineae</taxon>
        <taxon>Psathyrellaceae</taxon>
        <taxon>Coprinopsis</taxon>
    </lineage>
</organism>
<dbReference type="Proteomes" id="UP000001861">
    <property type="component" value="Unassembled WGS sequence"/>
</dbReference>
<accession>A8N462</accession>
<name>A8N462_COPC7</name>
<evidence type="ECO:0000313" key="2">
    <source>
        <dbReference type="Proteomes" id="UP000001861"/>
    </source>
</evidence>
<reference evidence="1 2" key="1">
    <citation type="journal article" date="2010" name="Proc. Natl. Acad. Sci. U.S.A.">
        <title>Insights into evolution of multicellular fungi from the assembled chromosomes of the mushroom Coprinopsis cinerea (Coprinus cinereus).</title>
        <authorList>
            <person name="Stajich J.E."/>
            <person name="Wilke S.K."/>
            <person name="Ahren D."/>
            <person name="Au C.H."/>
            <person name="Birren B.W."/>
            <person name="Borodovsky M."/>
            <person name="Burns C."/>
            <person name="Canback B."/>
            <person name="Casselton L.A."/>
            <person name="Cheng C.K."/>
            <person name="Deng J."/>
            <person name="Dietrich F.S."/>
            <person name="Fargo D.C."/>
            <person name="Farman M.L."/>
            <person name="Gathman A.C."/>
            <person name="Goldberg J."/>
            <person name="Guigo R."/>
            <person name="Hoegger P.J."/>
            <person name="Hooker J.B."/>
            <person name="Huggins A."/>
            <person name="James T.Y."/>
            <person name="Kamada T."/>
            <person name="Kilaru S."/>
            <person name="Kodira C."/>
            <person name="Kues U."/>
            <person name="Kupfer D."/>
            <person name="Kwan H.S."/>
            <person name="Lomsadze A."/>
            <person name="Li W."/>
            <person name="Lilly W.W."/>
            <person name="Ma L.J."/>
            <person name="Mackey A.J."/>
            <person name="Manning G."/>
            <person name="Martin F."/>
            <person name="Muraguchi H."/>
            <person name="Natvig D.O."/>
            <person name="Palmerini H."/>
            <person name="Ramesh M.A."/>
            <person name="Rehmeyer C.J."/>
            <person name="Roe B.A."/>
            <person name="Shenoy N."/>
            <person name="Stanke M."/>
            <person name="Ter-Hovhannisyan V."/>
            <person name="Tunlid A."/>
            <person name="Velagapudi R."/>
            <person name="Vision T.J."/>
            <person name="Zeng Q."/>
            <person name="Zolan M.E."/>
            <person name="Pukkila P.J."/>
        </authorList>
    </citation>
    <scope>NUCLEOTIDE SEQUENCE [LARGE SCALE GENOMIC DNA]</scope>
    <source>
        <strain evidence="2">Okayama-7 / 130 / ATCC MYA-4618 / FGSC 9003</strain>
    </source>
</reference>
<dbReference type="EMBL" id="AACS02000001">
    <property type="protein sequence ID" value="EAU92189.2"/>
    <property type="molecule type" value="Genomic_DNA"/>
</dbReference>
<gene>
    <name evidence="1" type="ORF">CC1G_08812</name>
</gene>
<protein>
    <submittedName>
        <fullName evidence="1">Uncharacterized protein</fullName>
    </submittedName>
</protein>
<dbReference type="InParanoid" id="A8N462"/>
<keyword evidence="2" id="KW-1185">Reference proteome</keyword>
<dbReference type="VEuPathDB" id="FungiDB:CC1G_08812"/>
<sequence>MSNGVRIINWTSYDPRDPTTRICPPSIFKYVLLLPNRRILLMGYNVSIWDWEQGRRLVAENSPDAWSTPDWESSDLFDPPHPFTSPFYIRGSIRLVLVGTDDVILGVIIPTDMGKRAPSDVSLVRLLEAPTSLGHTTRWFGYRKGAYLAKDSDSLVCYKWPDDDLPPHSHQSIRLPGQCGDMASCFQVDGDYRSLVAFSFKSPPSCTVFG</sequence>
<dbReference type="KEGG" id="cci:CC1G_08812"/>
<evidence type="ECO:0000313" key="1">
    <source>
        <dbReference type="EMBL" id="EAU92189.2"/>
    </source>
</evidence>
<comment type="caution">
    <text evidence="1">The sequence shown here is derived from an EMBL/GenBank/DDBJ whole genome shotgun (WGS) entry which is preliminary data.</text>
</comment>
<dbReference type="AlphaFoldDB" id="A8N462"/>
<proteinExistence type="predicted"/>
<dbReference type="HOGENOM" id="CLU_1310040_0_0_1"/>
<dbReference type="GeneID" id="6006090"/>